<protein>
    <submittedName>
        <fullName evidence="3">Uncharacterized protein</fullName>
    </submittedName>
</protein>
<keyword evidence="2" id="KW-0732">Signal</keyword>
<feature type="signal peptide" evidence="2">
    <location>
        <begin position="1"/>
        <end position="24"/>
    </location>
</feature>
<feature type="chain" id="PRO_5046788723" evidence="2">
    <location>
        <begin position="25"/>
        <end position="162"/>
    </location>
</feature>
<dbReference type="EMBL" id="JAHRIN010000400">
    <property type="protein sequence ID" value="MEQ2191036.1"/>
    <property type="molecule type" value="Genomic_DNA"/>
</dbReference>
<keyword evidence="1" id="KW-0812">Transmembrane</keyword>
<keyword evidence="1" id="KW-1133">Transmembrane helix</keyword>
<keyword evidence="4" id="KW-1185">Reference proteome</keyword>
<keyword evidence="1" id="KW-0472">Membrane</keyword>
<accession>A0ABV0Q5G1</accession>
<dbReference type="Proteomes" id="UP001434883">
    <property type="component" value="Unassembled WGS sequence"/>
</dbReference>
<name>A0ABV0Q5G1_9TELE</name>
<comment type="caution">
    <text evidence="3">The sequence shown here is derived from an EMBL/GenBank/DDBJ whole genome shotgun (WGS) entry which is preliminary data.</text>
</comment>
<sequence length="162" mass="18232">MPCSTYTLLFCLHLAVVFYLPCQAKSVHVLDCLFHAMFMSVFFVIAPCFINILPLCKFSLFFFSLNFSCLQLQLLLQNHISDTIRILKPSLLWFYSCTTHVRLGSGGVNISLADSREVRSCVRTGSAVSALGRGRDPHQNLLLAEKSKNNSLFQVRNPKSPQ</sequence>
<proteinExistence type="predicted"/>
<feature type="transmembrane region" description="Helical" evidence="1">
    <location>
        <begin position="34"/>
        <end position="53"/>
    </location>
</feature>
<organism evidence="3 4">
    <name type="scientific">Xenoophorus captivus</name>
    <dbReference type="NCBI Taxonomy" id="1517983"/>
    <lineage>
        <taxon>Eukaryota</taxon>
        <taxon>Metazoa</taxon>
        <taxon>Chordata</taxon>
        <taxon>Craniata</taxon>
        <taxon>Vertebrata</taxon>
        <taxon>Euteleostomi</taxon>
        <taxon>Actinopterygii</taxon>
        <taxon>Neopterygii</taxon>
        <taxon>Teleostei</taxon>
        <taxon>Neoteleostei</taxon>
        <taxon>Acanthomorphata</taxon>
        <taxon>Ovalentaria</taxon>
        <taxon>Atherinomorphae</taxon>
        <taxon>Cyprinodontiformes</taxon>
        <taxon>Goodeidae</taxon>
        <taxon>Xenoophorus</taxon>
    </lineage>
</organism>
<evidence type="ECO:0000313" key="3">
    <source>
        <dbReference type="EMBL" id="MEQ2191036.1"/>
    </source>
</evidence>
<evidence type="ECO:0000256" key="1">
    <source>
        <dbReference type="SAM" id="Phobius"/>
    </source>
</evidence>
<gene>
    <name evidence="3" type="ORF">XENOCAPTIV_019068</name>
</gene>
<evidence type="ECO:0000256" key="2">
    <source>
        <dbReference type="SAM" id="SignalP"/>
    </source>
</evidence>
<reference evidence="3 4" key="1">
    <citation type="submission" date="2021-06" db="EMBL/GenBank/DDBJ databases">
        <authorList>
            <person name="Palmer J.M."/>
        </authorList>
    </citation>
    <scope>NUCLEOTIDE SEQUENCE [LARGE SCALE GENOMIC DNA]</scope>
    <source>
        <strain evidence="3 4">XC_2019</strain>
        <tissue evidence="3">Muscle</tissue>
    </source>
</reference>
<evidence type="ECO:0000313" key="4">
    <source>
        <dbReference type="Proteomes" id="UP001434883"/>
    </source>
</evidence>